<gene>
    <name evidence="1" type="ORF">SCALOS_LOCUS4523</name>
</gene>
<accession>A0ACA9LLT6</accession>
<proteinExistence type="predicted"/>
<dbReference type="Proteomes" id="UP000789860">
    <property type="component" value="Unassembled WGS sequence"/>
</dbReference>
<organism evidence="1 2">
    <name type="scientific">Scutellospora calospora</name>
    <dbReference type="NCBI Taxonomy" id="85575"/>
    <lineage>
        <taxon>Eukaryota</taxon>
        <taxon>Fungi</taxon>
        <taxon>Fungi incertae sedis</taxon>
        <taxon>Mucoromycota</taxon>
        <taxon>Glomeromycotina</taxon>
        <taxon>Glomeromycetes</taxon>
        <taxon>Diversisporales</taxon>
        <taxon>Gigasporaceae</taxon>
        <taxon>Scutellospora</taxon>
    </lineage>
</organism>
<feature type="non-terminal residue" evidence="1">
    <location>
        <position position="1"/>
    </location>
</feature>
<name>A0ACA9LLT6_9GLOM</name>
<evidence type="ECO:0000313" key="1">
    <source>
        <dbReference type="EMBL" id="CAG8532721.1"/>
    </source>
</evidence>
<reference evidence="1" key="1">
    <citation type="submission" date="2021-06" db="EMBL/GenBank/DDBJ databases">
        <authorList>
            <person name="Kallberg Y."/>
            <person name="Tangrot J."/>
            <person name="Rosling A."/>
        </authorList>
    </citation>
    <scope>NUCLEOTIDE SEQUENCE</scope>
    <source>
        <strain evidence="1">AU212A</strain>
    </source>
</reference>
<dbReference type="EMBL" id="CAJVPM010006206">
    <property type="protein sequence ID" value="CAG8532721.1"/>
    <property type="molecule type" value="Genomic_DNA"/>
</dbReference>
<protein>
    <submittedName>
        <fullName evidence="1">10257_t:CDS:1</fullName>
    </submittedName>
</protein>
<comment type="caution">
    <text evidence="1">The sequence shown here is derived from an EMBL/GenBank/DDBJ whole genome shotgun (WGS) entry which is preliminary data.</text>
</comment>
<keyword evidence="2" id="KW-1185">Reference proteome</keyword>
<sequence length="893" mass="104959">APTVPLTSIHSTILDSRASYRSHSNKNCNSYSSFSRRNFEQRITTIKNQETLPRYQISNSIYFEKKFPRQSVYSRKSQWFRKAFIIFIIGFIGLYLIYSWLTFKDLSNYFLITPQVAHINGQILLYRILGNDLPPRHKTGQTLKNLRFILEHESDFLNTKKWWILNRIVNSEYEDAIINLLKLHNQDYIRIPFNEQEYLKCDFRLEDFPEPDFFHSNDFMNFSKVSKLRAIDYSYHEKNLYAINNNGGRNAALAHGKSQQNVSWILPFDGNCFLTPNSFADIRTQLNKWGDRYKYFIVPMARLLNNSQLLDGLDTRPLAPEEPQIIFRYDYNKTFNENMRYGRRSKLDMLWRLGVPSTSRNANKSSAPWEPSYDPYKVVEKDQYKSIGWVFRLFSGQASQELNQRESSALRSFNRLLAVQELIDGIDERIARKVQGFDPFRLLLYDEKLLNNARLNYWLEVPEVVEIVQVLIKRADEMLSITTNLFKSDHRDVQDTFANFLKTNDYNLYNQHIDSVDDIQNLHLDITNKDYFEKFFTPDSFFENITTLTLAHYFSGNEKYAKWAGNLIQTFILSSYNIGDHENLESPYLTGNSESDSINSEGYSFPNINTIPRIIPKFLKVGTSSFLNNITDSDPSFFLDACRLLYRTNILTRKEYTKLRLFASEWLETLINSSEYIKIANNSDHRSVIYDFRVLSLAAFVDDLRLYLRIVNRVRMRIGKQFYISNNTSTNEMKQIYEINYVQNLLDTNEIKPSDYDENIFRYTTLNLQYWLLLIRSTQNGLCGPDIWQYTAKGGQRISKASIEHLKRYSNRMHDISLVHIAKNAYMINKSKRCTRQESKYELEYLQNLENIGNIRDIIPSNLIDDENLNTRIGLGNEARQRGLPPFWILGVA</sequence>
<evidence type="ECO:0000313" key="2">
    <source>
        <dbReference type="Proteomes" id="UP000789860"/>
    </source>
</evidence>